<evidence type="ECO:0000313" key="3">
    <source>
        <dbReference type="Proteomes" id="UP000499080"/>
    </source>
</evidence>
<feature type="region of interest" description="Disordered" evidence="1">
    <location>
        <begin position="1"/>
        <end position="39"/>
    </location>
</feature>
<dbReference type="EMBL" id="BGPR01171321">
    <property type="protein sequence ID" value="GBM31863.1"/>
    <property type="molecule type" value="Genomic_DNA"/>
</dbReference>
<evidence type="ECO:0000313" key="2">
    <source>
        <dbReference type="EMBL" id="GBM31863.1"/>
    </source>
</evidence>
<feature type="non-terminal residue" evidence="2">
    <location>
        <position position="1"/>
    </location>
</feature>
<accession>A0A4Y2ERJ7</accession>
<keyword evidence="3" id="KW-1185">Reference proteome</keyword>
<evidence type="ECO:0000256" key="1">
    <source>
        <dbReference type="SAM" id="MobiDB-lite"/>
    </source>
</evidence>
<proteinExistence type="predicted"/>
<dbReference type="Proteomes" id="UP000499080">
    <property type="component" value="Unassembled WGS sequence"/>
</dbReference>
<gene>
    <name evidence="2" type="ORF">AVEN_73924_1</name>
</gene>
<organism evidence="2 3">
    <name type="scientific">Araneus ventricosus</name>
    <name type="common">Orbweaver spider</name>
    <name type="synonym">Epeira ventricosa</name>
    <dbReference type="NCBI Taxonomy" id="182803"/>
    <lineage>
        <taxon>Eukaryota</taxon>
        <taxon>Metazoa</taxon>
        <taxon>Ecdysozoa</taxon>
        <taxon>Arthropoda</taxon>
        <taxon>Chelicerata</taxon>
        <taxon>Arachnida</taxon>
        <taxon>Araneae</taxon>
        <taxon>Araneomorphae</taxon>
        <taxon>Entelegynae</taxon>
        <taxon>Araneoidea</taxon>
        <taxon>Araneidae</taxon>
        <taxon>Araneus</taxon>
    </lineage>
</organism>
<sequence length="39" mass="4001">RGGSLVGSEFPPRAAGSKPDSTEDLPYGASSVPTFRLPP</sequence>
<reference evidence="2 3" key="1">
    <citation type="journal article" date="2019" name="Sci. Rep.">
        <title>Orb-weaving spider Araneus ventricosus genome elucidates the spidroin gene catalogue.</title>
        <authorList>
            <person name="Kono N."/>
            <person name="Nakamura H."/>
            <person name="Ohtoshi R."/>
            <person name="Moran D.A.P."/>
            <person name="Shinohara A."/>
            <person name="Yoshida Y."/>
            <person name="Fujiwara M."/>
            <person name="Mori M."/>
            <person name="Tomita M."/>
            <person name="Arakawa K."/>
        </authorList>
    </citation>
    <scope>NUCLEOTIDE SEQUENCE [LARGE SCALE GENOMIC DNA]</scope>
</reference>
<dbReference type="AlphaFoldDB" id="A0A4Y2ERJ7"/>
<comment type="caution">
    <text evidence="2">The sequence shown here is derived from an EMBL/GenBank/DDBJ whole genome shotgun (WGS) entry which is preliminary data.</text>
</comment>
<protein>
    <submittedName>
        <fullName evidence="2">Uncharacterized protein</fullName>
    </submittedName>
</protein>
<name>A0A4Y2ERJ7_ARAVE</name>